<keyword evidence="6 8" id="KW-0560">Oxidoreductase</keyword>
<evidence type="ECO:0000256" key="5">
    <source>
        <dbReference type="ARBA" id="ARBA00022857"/>
    </source>
</evidence>
<organism evidence="9 10">
    <name type="scientific">Pinctada imbricata</name>
    <name type="common">Atlantic pearl-oyster</name>
    <name type="synonym">Pinctada martensii</name>
    <dbReference type="NCBI Taxonomy" id="66713"/>
    <lineage>
        <taxon>Eukaryota</taxon>
        <taxon>Metazoa</taxon>
        <taxon>Spiralia</taxon>
        <taxon>Lophotrochozoa</taxon>
        <taxon>Mollusca</taxon>
        <taxon>Bivalvia</taxon>
        <taxon>Autobranchia</taxon>
        <taxon>Pteriomorphia</taxon>
        <taxon>Pterioida</taxon>
        <taxon>Pterioidea</taxon>
        <taxon>Pteriidae</taxon>
        <taxon>Pinctada</taxon>
    </lineage>
</organism>
<proteinExistence type="inferred from homology"/>
<dbReference type="GO" id="GO:0004499">
    <property type="term" value="F:N,N-dimethylaniline monooxygenase activity"/>
    <property type="evidence" value="ECO:0007669"/>
    <property type="project" value="InterPro"/>
</dbReference>
<dbReference type="InterPro" id="IPR020946">
    <property type="entry name" value="Flavin_mOase-like"/>
</dbReference>
<evidence type="ECO:0000256" key="7">
    <source>
        <dbReference type="ARBA" id="ARBA00023033"/>
    </source>
</evidence>
<evidence type="ECO:0000256" key="4">
    <source>
        <dbReference type="ARBA" id="ARBA00022827"/>
    </source>
</evidence>
<sequence length="443" mass="51470">MTDKIRVCVIGAGPSGCCSLRQLTAECDKFEAIAYERNLVPGGIWAYTDRTGTDETGLPVHSAMYNNLKINIPKEIQEFPGFPYPKEWKKSYITRQQCLQYINDFIDHFNIRKNIKTHTYVRDVSPIEIPGSKKVKWNVVISDTRKLDEVKTEIFDSVFVCIGHDWNEYIPNIPGMEDFKGKIMHSRNYRHAELFEGLDVAILGVHFTGEDVSMQIAKHARKVYACHDRTDFPPSFPKHIEQHPSFMRMTKNGVVFPDGTEVKVDVVLFCTGYRYSYPFLKNDIIQINDERITPIYKHMIHIKYPSLIFFNIPRQLTYFPHFNEMAKFAVRIIDGRAKLPTEDEMLKDSEDDYQSRLKDGMKPRYAHYMGLNNLQWHFNTDIAKMGNFPPLPPVLRKLWDDALDERQMNITHSNEFNYEIMGEDSYKILNPEGSKSRVSLATA</sequence>
<evidence type="ECO:0000313" key="9">
    <source>
        <dbReference type="EMBL" id="KAK3083174.1"/>
    </source>
</evidence>
<dbReference type="Gene3D" id="3.50.50.60">
    <property type="entry name" value="FAD/NAD(P)-binding domain"/>
    <property type="match status" value="2"/>
</dbReference>
<dbReference type="EC" id="1.-.-.-" evidence="8"/>
<dbReference type="PANTHER" id="PTHR23023">
    <property type="entry name" value="DIMETHYLANILINE MONOOXYGENASE"/>
    <property type="match status" value="1"/>
</dbReference>
<keyword evidence="4 8" id="KW-0274">FAD</keyword>
<keyword evidence="7 8" id="KW-0503">Monooxygenase</keyword>
<dbReference type="GO" id="GO:0050661">
    <property type="term" value="F:NADP binding"/>
    <property type="evidence" value="ECO:0007669"/>
    <property type="project" value="InterPro"/>
</dbReference>
<evidence type="ECO:0000256" key="8">
    <source>
        <dbReference type="RuleBase" id="RU361177"/>
    </source>
</evidence>
<gene>
    <name evidence="9" type="ORF">FSP39_015743</name>
</gene>
<dbReference type="EMBL" id="VSWD01000014">
    <property type="protein sequence ID" value="KAK3083174.1"/>
    <property type="molecule type" value="Genomic_DNA"/>
</dbReference>
<dbReference type="GO" id="GO:0050660">
    <property type="term" value="F:flavin adenine dinucleotide binding"/>
    <property type="evidence" value="ECO:0007669"/>
    <property type="project" value="InterPro"/>
</dbReference>
<keyword evidence="3 8" id="KW-0285">Flavoprotein</keyword>
<dbReference type="PRINTS" id="PR00370">
    <property type="entry name" value="FMOXYGENASE"/>
</dbReference>
<comment type="caution">
    <text evidence="9">The sequence shown here is derived from an EMBL/GenBank/DDBJ whole genome shotgun (WGS) entry which is preliminary data.</text>
</comment>
<dbReference type="FunFam" id="3.50.50.60:FF:000138">
    <property type="entry name" value="Flavin-containing monooxygenase"/>
    <property type="match status" value="1"/>
</dbReference>
<evidence type="ECO:0000256" key="2">
    <source>
        <dbReference type="ARBA" id="ARBA00009183"/>
    </source>
</evidence>
<dbReference type="InterPro" id="IPR000960">
    <property type="entry name" value="Flavin_mOase"/>
</dbReference>
<comment type="cofactor">
    <cofactor evidence="1 8">
        <name>FAD</name>
        <dbReference type="ChEBI" id="CHEBI:57692"/>
    </cofactor>
</comment>
<dbReference type="InterPro" id="IPR036188">
    <property type="entry name" value="FAD/NAD-bd_sf"/>
</dbReference>
<evidence type="ECO:0000256" key="6">
    <source>
        <dbReference type="ARBA" id="ARBA00023002"/>
    </source>
</evidence>
<evidence type="ECO:0000313" key="10">
    <source>
        <dbReference type="Proteomes" id="UP001186944"/>
    </source>
</evidence>
<name>A0AA88XDG6_PINIB</name>
<keyword evidence="5" id="KW-0521">NADP</keyword>
<protein>
    <recommendedName>
        <fullName evidence="8">Flavin-containing monooxygenase</fullName>
        <ecNumber evidence="8">1.-.-.-</ecNumber>
    </recommendedName>
</protein>
<dbReference type="AlphaFoldDB" id="A0AA88XDG6"/>
<dbReference type="Proteomes" id="UP001186944">
    <property type="component" value="Unassembled WGS sequence"/>
</dbReference>
<accession>A0AA88XDG6</accession>
<comment type="similarity">
    <text evidence="2 8">Belongs to the FMO family.</text>
</comment>
<dbReference type="InterPro" id="IPR050346">
    <property type="entry name" value="FMO-like"/>
</dbReference>
<reference evidence="9" key="1">
    <citation type="submission" date="2019-08" db="EMBL/GenBank/DDBJ databases">
        <title>The improved chromosome-level genome for the pearl oyster Pinctada fucata martensii using PacBio sequencing and Hi-C.</title>
        <authorList>
            <person name="Zheng Z."/>
        </authorList>
    </citation>
    <scope>NUCLEOTIDE SEQUENCE</scope>
    <source>
        <strain evidence="9">ZZ-2019</strain>
        <tissue evidence="9">Adductor muscle</tissue>
    </source>
</reference>
<evidence type="ECO:0000256" key="1">
    <source>
        <dbReference type="ARBA" id="ARBA00001974"/>
    </source>
</evidence>
<keyword evidence="10" id="KW-1185">Reference proteome</keyword>
<evidence type="ECO:0000256" key="3">
    <source>
        <dbReference type="ARBA" id="ARBA00022630"/>
    </source>
</evidence>
<dbReference type="SUPFAM" id="SSF51905">
    <property type="entry name" value="FAD/NAD(P)-binding domain"/>
    <property type="match status" value="2"/>
</dbReference>
<dbReference type="Pfam" id="PF00743">
    <property type="entry name" value="FMO-like"/>
    <property type="match status" value="2"/>
</dbReference>